<keyword evidence="1" id="KW-0677">Repeat</keyword>
<sequence>MSEPPKAKMTDAERAALAQKLDDDLDRFMEDLAAKKRAEGDGERKPFDFDEWCKDIDSHPAFMKELKGDGGEYSETIQALQAMKYDGEGEEDQIEGAQHDKDEGNKHFKLKKYRWATECYTRGLKRMCADRKLNSLLYQNRGAAQRHIGNLRSAVRDCVFSRRFDPTNLKAVVRGADCLLDLGYGQQCLDWIESSRKNKLEGDQKNFDALDEAEKKAKERAVVEERNARKERSQRNKDLAEKKKMLDALKSRAIRFKPPIDLASPELFEWNYLEAQLPQLREHQRVAFNEEGKLTWPLLLQYPETGQIDVLTECAEDVVIGELMARVLEEPAEWDTEHAYKMADVSFFVSDEYDEYVMEVYPWMEFGKILTIPGVSIKRGLPVMMVYTNRKVEKSFKREGEENKWVRTSCRPDAPPTARSGKLTGSFATSTRAGRSTPRIQYYVQRTFDRPASWFREKIVEPNNDGGRLPYYHRKLTRVPEIDECGVNDKGCFFEANEQYRLDKLVDGYILQTLRNRVDRCMVYNNPDFKKCAPEMEENELNFFVKYGELGSEADVRDVYMKQKHRLVWERRHPEIMDARKQALEDHKARLASGEFDYSFWKKGMFYQDKKNYEFPYEFYMQKSAVEGDKPLSKDWDYYKKVAQDPEFDKQQGKTSNVHII</sequence>
<feature type="region of interest" description="Disordered" evidence="3">
    <location>
        <begin position="407"/>
        <end position="430"/>
    </location>
</feature>
<evidence type="ECO:0000313" key="5">
    <source>
        <dbReference type="EMBL" id="CAJ0575433.1"/>
    </source>
</evidence>
<dbReference type="Pfam" id="PF18972">
    <property type="entry name" value="Wheel"/>
    <property type="match status" value="1"/>
</dbReference>
<dbReference type="GO" id="GO:0005829">
    <property type="term" value="C:cytosol"/>
    <property type="evidence" value="ECO:0007669"/>
    <property type="project" value="TreeGrafter"/>
</dbReference>
<dbReference type="Gene3D" id="1.25.40.10">
    <property type="entry name" value="Tetratricopeptide repeat domain"/>
    <property type="match status" value="1"/>
</dbReference>
<dbReference type="Pfam" id="PF10249">
    <property type="entry name" value="NDUFB10"/>
    <property type="match status" value="1"/>
</dbReference>
<evidence type="ECO:0000259" key="4">
    <source>
        <dbReference type="Pfam" id="PF18972"/>
    </source>
</evidence>
<reference evidence="5" key="1">
    <citation type="submission" date="2023-06" db="EMBL/GenBank/DDBJ databases">
        <authorList>
            <person name="Delattre M."/>
        </authorList>
    </citation>
    <scope>NUCLEOTIDE SEQUENCE</scope>
    <source>
        <strain evidence="5">AF72</strain>
    </source>
</reference>
<keyword evidence="2" id="KW-0802">TPR repeat</keyword>
<evidence type="ECO:0000313" key="6">
    <source>
        <dbReference type="Proteomes" id="UP001177023"/>
    </source>
</evidence>
<dbReference type="PANTHER" id="PTHR46035">
    <property type="entry name" value="TETRATRICOPEPTIDE REPEAT PROTEIN 4"/>
    <property type="match status" value="1"/>
</dbReference>
<keyword evidence="6" id="KW-1185">Reference proteome</keyword>
<proteinExistence type="predicted"/>
<dbReference type="GO" id="GO:0051879">
    <property type="term" value="F:Hsp90 protein binding"/>
    <property type="evidence" value="ECO:0007669"/>
    <property type="project" value="InterPro"/>
</dbReference>
<dbReference type="InterPro" id="IPR019377">
    <property type="entry name" value="NADH_UbQ_OxRdtase_su10"/>
</dbReference>
<feature type="non-terminal residue" evidence="5">
    <location>
        <position position="661"/>
    </location>
</feature>
<dbReference type="AlphaFoldDB" id="A0AA36G7D7"/>
<dbReference type="EMBL" id="CATQJA010002639">
    <property type="protein sequence ID" value="CAJ0575433.1"/>
    <property type="molecule type" value="Genomic_DNA"/>
</dbReference>
<dbReference type="InterPro" id="IPR044059">
    <property type="entry name" value="Csn1/TTC4_wheel"/>
</dbReference>
<evidence type="ECO:0000256" key="1">
    <source>
        <dbReference type="ARBA" id="ARBA00022737"/>
    </source>
</evidence>
<protein>
    <recommendedName>
        <fullName evidence="4">Cns1/TTC4 wheel domain-containing protein</fullName>
    </recommendedName>
</protein>
<feature type="domain" description="Cns1/TTC4 wheel" evidence="4">
    <location>
        <begin position="291"/>
        <end position="393"/>
    </location>
</feature>
<dbReference type="PANTHER" id="PTHR46035:SF1">
    <property type="entry name" value="TETRATRICOPEPTIDE REPEAT PROTEIN 4"/>
    <property type="match status" value="1"/>
</dbReference>
<gene>
    <name evidence="5" type="ORF">MSPICULIGERA_LOCUS13744</name>
</gene>
<organism evidence="5 6">
    <name type="scientific">Mesorhabditis spiculigera</name>
    <dbReference type="NCBI Taxonomy" id="96644"/>
    <lineage>
        <taxon>Eukaryota</taxon>
        <taxon>Metazoa</taxon>
        <taxon>Ecdysozoa</taxon>
        <taxon>Nematoda</taxon>
        <taxon>Chromadorea</taxon>
        <taxon>Rhabditida</taxon>
        <taxon>Rhabditina</taxon>
        <taxon>Rhabditomorpha</taxon>
        <taxon>Rhabditoidea</taxon>
        <taxon>Rhabditidae</taxon>
        <taxon>Mesorhabditinae</taxon>
        <taxon>Mesorhabditis</taxon>
    </lineage>
</organism>
<dbReference type="InterPro" id="IPR011990">
    <property type="entry name" value="TPR-like_helical_dom_sf"/>
</dbReference>
<evidence type="ECO:0000256" key="2">
    <source>
        <dbReference type="ARBA" id="ARBA00022803"/>
    </source>
</evidence>
<name>A0AA36G7D7_9BILA</name>
<accession>A0AA36G7D7</accession>
<dbReference type="CDD" id="cd21377">
    <property type="entry name" value="CTWD_Cns1-like"/>
    <property type="match status" value="1"/>
</dbReference>
<comment type="caution">
    <text evidence="5">The sequence shown here is derived from an EMBL/GenBank/DDBJ whole genome shotgun (WGS) entry which is preliminary data.</text>
</comment>
<dbReference type="GO" id="GO:0005634">
    <property type="term" value="C:nucleus"/>
    <property type="evidence" value="ECO:0007669"/>
    <property type="project" value="TreeGrafter"/>
</dbReference>
<evidence type="ECO:0000256" key="3">
    <source>
        <dbReference type="SAM" id="MobiDB-lite"/>
    </source>
</evidence>
<dbReference type="Proteomes" id="UP001177023">
    <property type="component" value="Unassembled WGS sequence"/>
</dbReference>
<dbReference type="GO" id="GO:0006457">
    <property type="term" value="P:protein folding"/>
    <property type="evidence" value="ECO:0007669"/>
    <property type="project" value="TreeGrafter"/>
</dbReference>
<dbReference type="SUPFAM" id="SSF48452">
    <property type="entry name" value="TPR-like"/>
    <property type="match status" value="1"/>
</dbReference>
<dbReference type="GO" id="GO:0030544">
    <property type="term" value="F:Hsp70 protein binding"/>
    <property type="evidence" value="ECO:0007669"/>
    <property type="project" value="TreeGrafter"/>
</dbReference>